<proteinExistence type="predicted"/>
<sequence length="308" mass="33509">MRTNATRIFALALALILVVCTFAACGGDTAEEEITRSPDAIATPATTAPAGTTAASTTTAPTTTAAAAPTTTRRASGSSGSGSSSGSSSSSGNLSDIAQDSGASLGTVASLINAFGYNYDADEGVFYTEIDSWQREANFIEHYDALAPLGNMRYQTARVDFTSGGYDWRIQLWKGQYGPFGGAEIGVYNKVPGTTDQLYYCVDDEHMLYMSYTLYESVNDYRNGTKFFTRPWQQHWWLTGFKLATVNPAELLMSARIRVFDGTMANAMEKGLQAAGFKKGDPVRQVDTYRRSGFDFYILWYHAGSLNY</sequence>
<dbReference type="EMBL" id="DVMW01000024">
    <property type="protein sequence ID" value="HIU35460.1"/>
    <property type="molecule type" value="Genomic_DNA"/>
</dbReference>
<accession>A0A9D1IEI7</accession>
<organism evidence="4 5">
    <name type="scientific">Candidatus Fimenecus excrementigallinarum</name>
    <dbReference type="NCBI Taxonomy" id="2840816"/>
    <lineage>
        <taxon>Bacteria</taxon>
        <taxon>Bacillati</taxon>
        <taxon>Bacillota</taxon>
        <taxon>Clostridia</taxon>
        <taxon>Candidatus Fimenecus</taxon>
    </lineage>
</organism>
<keyword evidence="2" id="KW-0732">Signal</keyword>
<evidence type="ECO:0000256" key="2">
    <source>
        <dbReference type="SAM" id="SignalP"/>
    </source>
</evidence>
<dbReference type="Pfam" id="PF14751">
    <property type="entry name" value="DUF4474"/>
    <property type="match status" value="1"/>
</dbReference>
<protein>
    <submittedName>
        <fullName evidence="4">DUF4474 domain-containing protein</fullName>
    </submittedName>
</protein>
<feature type="compositionally biased region" description="Low complexity" evidence="1">
    <location>
        <begin position="42"/>
        <end position="92"/>
    </location>
</feature>
<dbReference type="Proteomes" id="UP000824071">
    <property type="component" value="Unassembled WGS sequence"/>
</dbReference>
<dbReference type="PROSITE" id="PS51257">
    <property type="entry name" value="PROKAR_LIPOPROTEIN"/>
    <property type="match status" value="1"/>
</dbReference>
<reference evidence="4" key="1">
    <citation type="submission" date="2020-10" db="EMBL/GenBank/DDBJ databases">
        <authorList>
            <person name="Gilroy R."/>
        </authorList>
    </citation>
    <scope>NUCLEOTIDE SEQUENCE</scope>
    <source>
        <strain evidence="4">ChiGjej1B1-19959</strain>
    </source>
</reference>
<reference evidence="4" key="2">
    <citation type="journal article" date="2021" name="PeerJ">
        <title>Extensive microbial diversity within the chicken gut microbiome revealed by metagenomics and culture.</title>
        <authorList>
            <person name="Gilroy R."/>
            <person name="Ravi A."/>
            <person name="Getino M."/>
            <person name="Pursley I."/>
            <person name="Horton D.L."/>
            <person name="Alikhan N.F."/>
            <person name="Baker D."/>
            <person name="Gharbi K."/>
            <person name="Hall N."/>
            <person name="Watson M."/>
            <person name="Adriaenssens E.M."/>
            <person name="Foster-Nyarko E."/>
            <person name="Jarju S."/>
            <person name="Secka A."/>
            <person name="Antonio M."/>
            <person name="Oren A."/>
            <person name="Chaudhuri R.R."/>
            <person name="La Ragione R."/>
            <person name="Hildebrand F."/>
            <person name="Pallen M.J."/>
        </authorList>
    </citation>
    <scope>NUCLEOTIDE SEQUENCE</scope>
    <source>
        <strain evidence="4">ChiGjej1B1-19959</strain>
    </source>
</reference>
<gene>
    <name evidence="4" type="ORF">IAC53_02495</name>
</gene>
<dbReference type="InterPro" id="IPR029322">
    <property type="entry name" value="DUF4474"/>
</dbReference>
<evidence type="ECO:0000313" key="5">
    <source>
        <dbReference type="Proteomes" id="UP000824071"/>
    </source>
</evidence>
<feature type="region of interest" description="Disordered" evidence="1">
    <location>
        <begin position="33"/>
        <end position="95"/>
    </location>
</feature>
<evidence type="ECO:0000259" key="3">
    <source>
        <dbReference type="Pfam" id="PF14751"/>
    </source>
</evidence>
<dbReference type="AlphaFoldDB" id="A0A9D1IEI7"/>
<evidence type="ECO:0000313" key="4">
    <source>
        <dbReference type="EMBL" id="HIU35460.1"/>
    </source>
</evidence>
<evidence type="ECO:0000256" key="1">
    <source>
        <dbReference type="SAM" id="MobiDB-lite"/>
    </source>
</evidence>
<comment type="caution">
    <text evidence="4">The sequence shown here is derived from an EMBL/GenBank/DDBJ whole genome shotgun (WGS) entry which is preliminary data.</text>
</comment>
<feature type="signal peptide" evidence="2">
    <location>
        <begin position="1"/>
        <end position="23"/>
    </location>
</feature>
<feature type="chain" id="PRO_5038491741" evidence="2">
    <location>
        <begin position="24"/>
        <end position="308"/>
    </location>
</feature>
<feature type="domain" description="DUF4474" evidence="3">
    <location>
        <begin position="111"/>
        <end position="281"/>
    </location>
</feature>
<name>A0A9D1IEI7_9FIRM</name>